<evidence type="ECO:0000313" key="3">
    <source>
        <dbReference type="Proteomes" id="UP001231109"/>
    </source>
</evidence>
<dbReference type="Proteomes" id="UP001231109">
    <property type="component" value="Unassembled WGS sequence"/>
</dbReference>
<organism evidence="2 3">
    <name type="scientific">Rheinheimera baltica</name>
    <dbReference type="NCBI Taxonomy" id="67576"/>
    <lineage>
        <taxon>Bacteria</taxon>
        <taxon>Pseudomonadati</taxon>
        <taxon>Pseudomonadota</taxon>
        <taxon>Gammaproteobacteria</taxon>
        <taxon>Chromatiales</taxon>
        <taxon>Chromatiaceae</taxon>
        <taxon>Rheinheimera</taxon>
    </lineage>
</organism>
<keyword evidence="3" id="KW-1185">Reference proteome</keyword>
<name>A0ABT9I5T3_9GAMM</name>
<dbReference type="RefSeq" id="WP_305977835.1">
    <property type="nucleotide sequence ID" value="NZ_JAPJDZ010000273.1"/>
</dbReference>
<dbReference type="EMBL" id="JAPJDZ010000273">
    <property type="protein sequence ID" value="MDP5138734.1"/>
    <property type="molecule type" value="Genomic_DNA"/>
</dbReference>
<evidence type="ECO:0000313" key="2">
    <source>
        <dbReference type="EMBL" id="MDP5138734.1"/>
    </source>
</evidence>
<keyword evidence="1" id="KW-1133">Transmembrane helix</keyword>
<reference evidence="2 3" key="1">
    <citation type="submission" date="2022-11" db="EMBL/GenBank/DDBJ databases">
        <title>Viruses from the air-sea interface of a natural surface slick.</title>
        <authorList>
            <person name="Rahlff J."/>
            <person name="Holmfeldt K."/>
        </authorList>
    </citation>
    <scope>NUCLEOTIDE SEQUENCE [LARGE SCALE GENOMIC DNA]</scope>
    <source>
        <strain evidence="2 3">SMS4</strain>
    </source>
</reference>
<comment type="caution">
    <text evidence="2">The sequence shown here is derived from an EMBL/GenBank/DDBJ whole genome shotgun (WGS) entry which is preliminary data.</text>
</comment>
<evidence type="ECO:0000256" key="1">
    <source>
        <dbReference type="SAM" id="Phobius"/>
    </source>
</evidence>
<feature type="transmembrane region" description="Helical" evidence="1">
    <location>
        <begin position="98"/>
        <end position="118"/>
    </location>
</feature>
<feature type="transmembrane region" description="Helical" evidence="1">
    <location>
        <begin position="49"/>
        <end position="68"/>
    </location>
</feature>
<keyword evidence="1" id="KW-0812">Transmembrane</keyword>
<sequence>MHSSFSCPSCQHKVMEQPLTGKCPECSNFNYAWNIVDKKRFDQLLKIKIFGSLAIATIFLVSALVLFGQDHFPNGHNSKSGIFNIIFSVLHALLSPYLGLYAVSAAYLSIAVVFFLLAHKYYKNLRAGRYDSHSQF</sequence>
<proteinExistence type="predicted"/>
<evidence type="ECO:0008006" key="4">
    <source>
        <dbReference type="Google" id="ProtNLM"/>
    </source>
</evidence>
<protein>
    <recommendedName>
        <fullName evidence="4">DUF3667 domain-containing protein</fullName>
    </recommendedName>
</protein>
<accession>A0ABT9I5T3</accession>
<gene>
    <name evidence="2" type="ORF">ORJ04_22570</name>
</gene>
<keyword evidence="1" id="KW-0472">Membrane</keyword>